<dbReference type="KEGG" id="mok:Metok_0303"/>
<proteinExistence type="predicted"/>
<organism evidence="1 2">
    <name type="scientific">Methanothermococcus okinawensis (strain DSM 14208 / JCM 11175 / IH1)</name>
    <dbReference type="NCBI Taxonomy" id="647113"/>
    <lineage>
        <taxon>Archaea</taxon>
        <taxon>Methanobacteriati</taxon>
        <taxon>Methanobacteriota</taxon>
        <taxon>Methanomada group</taxon>
        <taxon>Methanococci</taxon>
        <taxon>Methanococcales</taxon>
        <taxon>Methanococcaceae</taxon>
        <taxon>Methanothermococcus</taxon>
    </lineage>
</organism>
<accession>F8ANU0</accession>
<sequence length="78" mass="9110">MGYYYAVIKNGKIVSYGAVRSKKEVIKKAELLKLTGAVLKVINQLEYQAIKEKIDENDKKRMRRYLATRRDLKCVNMI</sequence>
<dbReference type="eggNOG" id="arCOG08240">
    <property type="taxonomic scope" value="Archaea"/>
</dbReference>
<name>F8ANU0_METOI</name>
<dbReference type="Proteomes" id="UP000009296">
    <property type="component" value="Chromosome"/>
</dbReference>
<dbReference type="HOGENOM" id="CLU_2613690_0_0_2"/>
<gene>
    <name evidence="1" type="ordered locus">Metok_0303</name>
</gene>
<dbReference type="GeneID" id="10772421"/>
<protein>
    <submittedName>
        <fullName evidence="1">Uncharacterized protein</fullName>
    </submittedName>
</protein>
<evidence type="ECO:0000313" key="2">
    <source>
        <dbReference type="Proteomes" id="UP000009296"/>
    </source>
</evidence>
<keyword evidence="2" id="KW-1185">Reference proteome</keyword>
<reference evidence="1" key="1">
    <citation type="submission" date="2011-05" db="EMBL/GenBank/DDBJ databases">
        <title>Complete sequence of chromosome of Methanothermococcus okinawensis IH1.</title>
        <authorList>
            <consortium name="US DOE Joint Genome Institute"/>
            <person name="Lucas S."/>
            <person name="Han J."/>
            <person name="Lapidus A."/>
            <person name="Cheng J.-F."/>
            <person name="Goodwin L."/>
            <person name="Pitluck S."/>
            <person name="Peters L."/>
            <person name="Mikhailova N."/>
            <person name="Held B."/>
            <person name="Han C."/>
            <person name="Tapia R."/>
            <person name="Land M."/>
            <person name="Hauser L."/>
            <person name="Kyrpides N."/>
            <person name="Ivanova N."/>
            <person name="Pagani I."/>
            <person name="Sieprawska-Lupa M."/>
            <person name="Takai K."/>
            <person name="Miyazaki J."/>
            <person name="Whitman W."/>
            <person name="Woyke T."/>
        </authorList>
    </citation>
    <scope>NUCLEOTIDE SEQUENCE [LARGE SCALE GENOMIC DNA]</scope>
    <source>
        <strain evidence="1">IH1</strain>
    </source>
</reference>
<evidence type="ECO:0000313" key="1">
    <source>
        <dbReference type="EMBL" id="AEH06293.1"/>
    </source>
</evidence>
<dbReference type="RefSeq" id="WP_013866479.1">
    <property type="nucleotide sequence ID" value="NC_015636.1"/>
</dbReference>
<dbReference type="STRING" id="647113.Metok_0303"/>
<dbReference type="AlphaFoldDB" id="F8ANU0"/>
<dbReference type="EMBL" id="CP002792">
    <property type="protein sequence ID" value="AEH06293.1"/>
    <property type="molecule type" value="Genomic_DNA"/>
</dbReference>